<keyword evidence="3" id="KW-0201">Cytochrome c-type biogenesis</keyword>
<dbReference type="InterPro" id="IPR017871">
    <property type="entry name" value="ABC_transporter-like_CS"/>
</dbReference>
<dbReference type="SMART" id="SM00382">
    <property type="entry name" value="AAA"/>
    <property type="match status" value="1"/>
</dbReference>
<sequence>MLEIRALGFDYQDKPLLSQVTFTLKAGQLLHLRGSNGAGKTTLLRLLAGLLNPLEGEIHYEGQPIMNNLTAYQQQLCYVGHRTGINPLLTVEENCFFDMHWGRRDIDLSALLKDFGLHGLRDEISAHLSAGQRRRVGLLRIVMTNARLWLLDEPLVALDKEAINRFMQTLENHLYQGGQIILTSHQNLPSSKIDCLEYCL</sequence>
<dbReference type="InterPro" id="IPR005895">
    <property type="entry name" value="ABC_transptr_haem_export_CcmA"/>
</dbReference>
<dbReference type="STRING" id="29422.Lbru_1856"/>
<dbReference type="SUPFAM" id="SSF52540">
    <property type="entry name" value="P-loop containing nucleoside triphosphate hydrolases"/>
    <property type="match status" value="1"/>
</dbReference>
<dbReference type="InterPro" id="IPR027417">
    <property type="entry name" value="P-loop_NTPase"/>
</dbReference>
<comment type="caution">
    <text evidence="8">The sequence shown here is derived from an EMBL/GenBank/DDBJ whole genome shotgun (WGS) entry which is preliminary data.</text>
</comment>
<dbReference type="Gene3D" id="3.40.50.300">
    <property type="entry name" value="P-loop containing nucleotide triphosphate hydrolases"/>
    <property type="match status" value="1"/>
</dbReference>
<evidence type="ECO:0000256" key="5">
    <source>
        <dbReference type="ARBA" id="ARBA00022967"/>
    </source>
</evidence>
<evidence type="ECO:0000256" key="3">
    <source>
        <dbReference type="ARBA" id="ARBA00022748"/>
    </source>
</evidence>
<dbReference type="InterPro" id="IPR003439">
    <property type="entry name" value="ABC_transporter-like_ATP-bd"/>
</dbReference>
<dbReference type="GO" id="GO:0017004">
    <property type="term" value="P:cytochrome complex assembly"/>
    <property type="evidence" value="ECO:0007669"/>
    <property type="project" value="UniProtKB-KW"/>
</dbReference>
<protein>
    <submittedName>
        <fullName evidence="8">Cytochrome c biogenesis protein CcmA</fullName>
    </submittedName>
</protein>
<dbReference type="PROSITE" id="PS50893">
    <property type="entry name" value="ABC_TRANSPORTER_2"/>
    <property type="match status" value="1"/>
</dbReference>
<dbReference type="PROSITE" id="PS00211">
    <property type="entry name" value="ABC_TRANSPORTER_1"/>
    <property type="match status" value="1"/>
</dbReference>
<proteinExistence type="predicted"/>
<evidence type="ECO:0000313" key="8">
    <source>
        <dbReference type="EMBL" id="KTC81336.1"/>
    </source>
</evidence>
<keyword evidence="2" id="KW-0547">Nucleotide-binding</keyword>
<evidence type="ECO:0000256" key="6">
    <source>
        <dbReference type="ARBA" id="ARBA00023136"/>
    </source>
</evidence>
<evidence type="ECO:0000313" key="9">
    <source>
        <dbReference type="Proteomes" id="UP000054742"/>
    </source>
</evidence>
<accession>A0A0W0SCY7</accession>
<evidence type="ECO:0000256" key="1">
    <source>
        <dbReference type="ARBA" id="ARBA00022448"/>
    </source>
</evidence>
<dbReference type="EMBL" id="LNXV01000029">
    <property type="protein sequence ID" value="KTC81336.1"/>
    <property type="molecule type" value="Genomic_DNA"/>
</dbReference>
<dbReference type="NCBIfam" id="NF010061">
    <property type="entry name" value="PRK13538.1"/>
    <property type="match status" value="1"/>
</dbReference>
<dbReference type="InterPro" id="IPR003593">
    <property type="entry name" value="AAA+_ATPase"/>
</dbReference>
<organism evidence="8 9">
    <name type="scientific">Legionella brunensis</name>
    <dbReference type="NCBI Taxonomy" id="29422"/>
    <lineage>
        <taxon>Bacteria</taxon>
        <taxon>Pseudomonadati</taxon>
        <taxon>Pseudomonadota</taxon>
        <taxon>Gammaproteobacteria</taxon>
        <taxon>Legionellales</taxon>
        <taxon>Legionellaceae</taxon>
        <taxon>Legionella</taxon>
    </lineage>
</organism>
<evidence type="ECO:0000256" key="2">
    <source>
        <dbReference type="ARBA" id="ARBA00022741"/>
    </source>
</evidence>
<dbReference type="PATRIC" id="fig|29422.6.peg.1977"/>
<name>A0A0W0SCY7_9GAMM</name>
<dbReference type="Proteomes" id="UP000054742">
    <property type="component" value="Unassembled WGS sequence"/>
</dbReference>
<dbReference type="Pfam" id="PF00005">
    <property type="entry name" value="ABC_tran"/>
    <property type="match status" value="1"/>
</dbReference>
<dbReference type="RefSeq" id="WP_058441864.1">
    <property type="nucleotide sequence ID" value="NZ_CAAAHU010000002.1"/>
</dbReference>
<dbReference type="OrthoDB" id="9800654at2"/>
<dbReference type="NCBIfam" id="TIGR01189">
    <property type="entry name" value="ccmA"/>
    <property type="match status" value="1"/>
</dbReference>
<keyword evidence="1" id="KW-0813">Transport</keyword>
<evidence type="ECO:0000256" key="4">
    <source>
        <dbReference type="ARBA" id="ARBA00022840"/>
    </source>
</evidence>
<dbReference type="GO" id="GO:0022857">
    <property type="term" value="F:transmembrane transporter activity"/>
    <property type="evidence" value="ECO:0007669"/>
    <property type="project" value="InterPro"/>
</dbReference>
<dbReference type="GO" id="GO:0016887">
    <property type="term" value="F:ATP hydrolysis activity"/>
    <property type="evidence" value="ECO:0007669"/>
    <property type="project" value="InterPro"/>
</dbReference>
<dbReference type="PANTHER" id="PTHR43499">
    <property type="entry name" value="ABC TRANSPORTER I FAMILY MEMBER 1"/>
    <property type="match status" value="1"/>
</dbReference>
<keyword evidence="4" id="KW-0067">ATP-binding</keyword>
<dbReference type="AlphaFoldDB" id="A0A0W0SCY7"/>
<evidence type="ECO:0000259" key="7">
    <source>
        <dbReference type="PROSITE" id="PS50893"/>
    </source>
</evidence>
<gene>
    <name evidence="8" type="primary">ccmA</name>
    <name evidence="8" type="ORF">Lbru_1856</name>
</gene>
<reference evidence="8 9" key="1">
    <citation type="submission" date="2015-11" db="EMBL/GenBank/DDBJ databases">
        <title>Genomic analysis of 38 Legionella species identifies large and diverse effector repertoires.</title>
        <authorList>
            <person name="Burstein D."/>
            <person name="Amaro F."/>
            <person name="Zusman T."/>
            <person name="Lifshitz Z."/>
            <person name="Cohen O."/>
            <person name="Gilbert J.A."/>
            <person name="Pupko T."/>
            <person name="Shuman H.A."/>
            <person name="Segal G."/>
        </authorList>
    </citation>
    <scope>NUCLEOTIDE SEQUENCE [LARGE SCALE GENOMIC DNA]</scope>
    <source>
        <strain evidence="8 9">ATCC 43878</strain>
    </source>
</reference>
<keyword evidence="6" id="KW-0472">Membrane</keyword>
<dbReference type="GO" id="GO:0005524">
    <property type="term" value="F:ATP binding"/>
    <property type="evidence" value="ECO:0007669"/>
    <property type="project" value="UniProtKB-KW"/>
</dbReference>
<dbReference type="PANTHER" id="PTHR43499:SF1">
    <property type="entry name" value="ABC TRANSPORTER I FAMILY MEMBER 1"/>
    <property type="match status" value="1"/>
</dbReference>
<keyword evidence="5" id="KW-1278">Translocase</keyword>
<feature type="domain" description="ABC transporter" evidence="7">
    <location>
        <begin position="2"/>
        <end position="198"/>
    </location>
</feature>
<keyword evidence="9" id="KW-1185">Reference proteome</keyword>